<evidence type="ECO:0000313" key="3">
    <source>
        <dbReference type="Proteomes" id="UP001295740"/>
    </source>
</evidence>
<comment type="caution">
    <text evidence="2">The sequence shown here is derived from an EMBL/GenBank/DDBJ whole genome shotgun (WGS) entry which is preliminary data.</text>
</comment>
<evidence type="ECO:0000313" key="2">
    <source>
        <dbReference type="EMBL" id="CAJ2513536.1"/>
    </source>
</evidence>
<keyword evidence="1" id="KW-1133">Transmembrane helix</keyword>
<dbReference type="Proteomes" id="UP001295740">
    <property type="component" value="Unassembled WGS sequence"/>
</dbReference>
<dbReference type="EMBL" id="CAUWAG010000020">
    <property type="protein sequence ID" value="CAJ2513536.1"/>
    <property type="molecule type" value="Genomic_DNA"/>
</dbReference>
<evidence type="ECO:0000256" key="1">
    <source>
        <dbReference type="SAM" id="Phobius"/>
    </source>
</evidence>
<keyword evidence="3" id="KW-1185">Reference proteome</keyword>
<gene>
    <name evidence="2" type="ORF">KHLLAP_LOCUS14004</name>
</gene>
<reference evidence="2" key="1">
    <citation type="submission" date="2023-10" db="EMBL/GenBank/DDBJ databases">
        <authorList>
            <person name="Hackl T."/>
        </authorList>
    </citation>
    <scope>NUCLEOTIDE SEQUENCE</scope>
</reference>
<proteinExistence type="predicted"/>
<sequence>MFSRIWSRTSRSSTRLPAAWRTPATRSPHAFFTPRLAPSAAANGGGRSGWRDGRTKTLRASAVYPAIVVSLGAIFFTDYAWPIYAETKDETGKRRIERVLWALQSSKTGSRYREMLWGTAQELLSEYFGGLETSTSPARMWTSPVCRTALESAMRKSMERVPTHRAVGCILYETGSLVLYYDGTRFMVIKLMEHFLIETLTGMKTMADAKRQQQNPQGRKLFRLFQ</sequence>
<accession>A0AAI8YQK9</accession>
<protein>
    <submittedName>
        <fullName evidence="2">Uu.00g016550.m01.CDS01</fullName>
    </submittedName>
</protein>
<feature type="transmembrane region" description="Helical" evidence="1">
    <location>
        <begin position="61"/>
        <end position="81"/>
    </location>
</feature>
<dbReference type="AlphaFoldDB" id="A0AAI8YQK9"/>
<organism evidence="2 3">
    <name type="scientific">Anthostomella pinea</name>
    <dbReference type="NCBI Taxonomy" id="933095"/>
    <lineage>
        <taxon>Eukaryota</taxon>
        <taxon>Fungi</taxon>
        <taxon>Dikarya</taxon>
        <taxon>Ascomycota</taxon>
        <taxon>Pezizomycotina</taxon>
        <taxon>Sordariomycetes</taxon>
        <taxon>Xylariomycetidae</taxon>
        <taxon>Xylariales</taxon>
        <taxon>Xylariaceae</taxon>
        <taxon>Anthostomella</taxon>
    </lineage>
</organism>
<keyword evidence="1" id="KW-0472">Membrane</keyword>
<name>A0AAI8YQK9_9PEZI</name>
<keyword evidence="1" id="KW-0812">Transmembrane</keyword>